<dbReference type="EMBL" id="MHUT01000011">
    <property type="protein sequence ID" value="OHA81047.1"/>
    <property type="molecule type" value="Genomic_DNA"/>
</dbReference>
<reference evidence="1 2" key="1">
    <citation type="journal article" date="2016" name="Nat. Commun.">
        <title>Thousands of microbial genomes shed light on interconnected biogeochemical processes in an aquifer system.</title>
        <authorList>
            <person name="Anantharaman K."/>
            <person name="Brown C.T."/>
            <person name="Hug L.A."/>
            <person name="Sharon I."/>
            <person name="Castelle C.J."/>
            <person name="Probst A.J."/>
            <person name="Thomas B.C."/>
            <person name="Singh A."/>
            <person name="Wilkins M.J."/>
            <person name="Karaoz U."/>
            <person name="Brodie E.L."/>
            <person name="Williams K.H."/>
            <person name="Hubbard S.S."/>
            <person name="Banfield J.F."/>
        </authorList>
    </citation>
    <scope>NUCLEOTIDE SEQUENCE [LARGE SCALE GENOMIC DNA]</scope>
</reference>
<accession>A0A1G2S7T4</accession>
<dbReference type="AlphaFoldDB" id="A0A1G2S7T4"/>
<gene>
    <name evidence="1" type="ORF">A3D51_01705</name>
</gene>
<evidence type="ECO:0000313" key="2">
    <source>
        <dbReference type="Proteomes" id="UP000179118"/>
    </source>
</evidence>
<organism evidence="1 2">
    <name type="scientific">Candidatus Yonathbacteria bacterium RIFCSPHIGHO2_02_FULL_44_14</name>
    <dbReference type="NCBI Taxonomy" id="1802724"/>
    <lineage>
        <taxon>Bacteria</taxon>
        <taxon>Candidatus Yonathiibacteriota</taxon>
    </lineage>
</organism>
<dbReference type="Proteomes" id="UP000179118">
    <property type="component" value="Unassembled WGS sequence"/>
</dbReference>
<comment type="caution">
    <text evidence="1">The sequence shown here is derived from an EMBL/GenBank/DDBJ whole genome shotgun (WGS) entry which is preliminary data.</text>
</comment>
<name>A0A1G2S7T4_9BACT</name>
<protein>
    <submittedName>
        <fullName evidence="1">Uncharacterized protein</fullName>
    </submittedName>
</protein>
<sequence length="127" mass="14441">MQESFPNPIEERERVRLEYVALAIELSESNEIFPFPGIDPEGYSKVKAVEEEYPGYGTPIDELIGRFKNEGIKVVMSDDPKKSGTVYILPALSSDIENDNVFPRQLQIVETVDERLKKLILIGRSRV</sequence>
<evidence type="ECO:0000313" key="1">
    <source>
        <dbReference type="EMBL" id="OHA81047.1"/>
    </source>
</evidence>
<proteinExistence type="predicted"/>